<protein>
    <submittedName>
        <fullName evidence="9">Kinase C theta type-like, partial</fullName>
    </submittedName>
</protein>
<evidence type="ECO:0000256" key="3">
    <source>
        <dbReference type="ARBA" id="ARBA00022741"/>
    </source>
</evidence>
<keyword evidence="10" id="KW-1185">Reference proteome</keyword>
<gene>
    <name evidence="9" type="ORF">PECUL_23A059096</name>
</gene>
<dbReference type="Pfam" id="PF00069">
    <property type="entry name" value="Pkinase"/>
    <property type="match status" value="1"/>
</dbReference>
<dbReference type="Proteomes" id="UP001295444">
    <property type="component" value="Chromosome 07"/>
</dbReference>
<evidence type="ECO:0000256" key="5">
    <source>
        <dbReference type="ARBA" id="ARBA00022840"/>
    </source>
</evidence>
<dbReference type="AlphaFoldDB" id="A0AAD1SSR9"/>
<accession>A0AAD1SSR9</accession>
<dbReference type="PROSITE" id="PS50011">
    <property type="entry name" value="PROTEIN_KINASE_DOM"/>
    <property type="match status" value="1"/>
</dbReference>
<dbReference type="InterPro" id="IPR011009">
    <property type="entry name" value="Kinase-like_dom_sf"/>
</dbReference>
<evidence type="ECO:0000256" key="1">
    <source>
        <dbReference type="ARBA" id="ARBA00022527"/>
    </source>
</evidence>
<dbReference type="SMART" id="SM00220">
    <property type="entry name" value="S_TKc"/>
    <property type="match status" value="1"/>
</dbReference>
<dbReference type="SUPFAM" id="SSF56112">
    <property type="entry name" value="Protein kinase-like (PK-like)"/>
    <property type="match status" value="1"/>
</dbReference>
<evidence type="ECO:0000259" key="8">
    <source>
        <dbReference type="PROSITE" id="PS51285"/>
    </source>
</evidence>
<evidence type="ECO:0000256" key="6">
    <source>
        <dbReference type="SAM" id="MobiDB-lite"/>
    </source>
</evidence>
<evidence type="ECO:0000259" key="7">
    <source>
        <dbReference type="PROSITE" id="PS50011"/>
    </source>
</evidence>
<dbReference type="Gene3D" id="3.30.200.20">
    <property type="entry name" value="Phosphorylase Kinase, domain 1"/>
    <property type="match status" value="1"/>
</dbReference>
<evidence type="ECO:0000256" key="4">
    <source>
        <dbReference type="ARBA" id="ARBA00022777"/>
    </source>
</evidence>
<dbReference type="InterPro" id="IPR000961">
    <property type="entry name" value="AGC-kinase_C"/>
</dbReference>
<keyword evidence="1" id="KW-0723">Serine/threonine-protein kinase</keyword>
<feature type="non-terminal residue" evidence="9">
    <location>
        <position position="230"/>
    </location>
</feature>
<feature type="domain" description="Protein kinase" evidence="7">
    <location>
        <begin position="1"/>
        <end position="168"/>
    </location>
</feature>
<keyword evidence="5" id="KW-0067">ATP-binding</keyword>
<organism evidence="9 10">
    <name type="scientific">Pelobates cultripes</name>
    <name type="common">Western spadefoot toad</name>
    <dbReference type="NCBI Taxonomy" id="61616"/>
    <lineage>
        <taxon>Eukaryota</taxon>
        <taxon>Metazoa</taxon>
        <taxon>Chordata</taxon>
        <taxon>Craniata</taxon>
        <taxon>Vertebrata</taxon>
        <taxon>Euteleostomi</taxon>
        <taxon>Amphibia</taxon>
        <taxon>Batrachia</taxon>
        <taxon>Anura</taxon>
        <taxon>Pelobatoidea</taxon>
        <taxon>Pelobatidae</taxon>
        <taxon>Pelobates</taxon>
    </lineage>
</organism>
<dbReference type="GO" id="GO:0004674">
    <property type="term" value="F:protein serine/threonine kinase activity"/>
    <property type="evidence" value="ECO:0007669"/>
    <property type="project" value="UniProtKB-KW"/>
</dbReference>
<feature type="region of interest" description="Disordered" evidence="6">
    <location>
        <begin position="184"/>
        <end position="230"/>
    </location>
</feature>
<evidence type="ECO:0000313" key="10">
    <source>
        <dbReference type="Proteomes" id="UP001295444"/>
    </source>
</evidence>
<keyword evidence="4 9" id="KW-0418">Kinase</keyword>
<dbReference type="GO" id="GO:0005524">
    <property type="term" value="F:ATP binding"/>
    <property type="evidence" value="ECO:0007669"/>
    <property type="project" value="UniProtKB-KW"/>
</dbReference>
<name>A0AAD1SSR9_PELCU</name>
<dbReference type="InterPro" id="IPR000719">
    <property type="entry name" value="Prot_kinase_dom"/>
</dbReference>
<feature type="non-terminal residue" evidence="9">
    <location>
        <position position="1"/>
    </location>
</feature>
<evidence type="ECO:0000313" key="9">
    <source>
        <dbReference type="EMBL" id="CAH2305922.1"/>
    </source>
</evidence>
<keyword evidence="2" id="KW-0808">Transferase</keyword>
<dbReference type="EMBL" id="OW240918">
    <property type="protein sequence ID" value="CAH2305922.1"/>
    <property type="molecule type" value="Genomic_DNA"/>
</dbReference>
<dbReference type="Gene3D" id="1.10.510.10">
    <property type="entry name" value="Transferase(Phosphotransferase) domain 1"/>
    <property type="match status" value="1"/>
</dbReference>
<evidence type="ECO:0000256" key="2">
    <source>
        <dbReference type="ARBA" id="ARBA00022679"/>
    </source>
</evidence>
<feature type="compositionally biased region" description="Polar residues" evidence="6">
    <location>
        <begin position="216"/>
        <end position="230"/>
    </location>
</feature>
<keyword evidence="3" id="KW-0547">Nucleotide-binding</keyword>
<feature type="domain" description="AGC-kinase C-terminal" evidence="8">
    <location>
        <begin position="169"/>
        <end position="230"/>
    </location>
</feature>
<reference evidence="9" key="1">
    <citation type="submission" date="2022-03" db="EMBL/GenBank/DDBJ databases">
        <authorList>
            <person name="Alioto T."/>
            <person name="Alioto T."/>
            <person name="Gomez Garrido J."/>
        </authorList>
    </citation>
    <scope>NUCLEOTIDE SEQUENCE</scope>
</reference>
<sequence>DRLFFAMEYLSGGDLYDYLDKNGRLDLSTTTDIKPDNILMDSVGHLKIADFGLALENMRGRKKAKEHAGTLGYIAPEFHPFPSPMLLGQRYNAAVDWWAFGVILYTMATGEFPFYCGNTSETLDILKKNGRVAVRWTEGETMELFNLLLKEPAMRLGRKGLIRSHSFFQSIDWEELEAGRVEPPFTLSTSHADRHRGYDGDQLNFQQKQKDESRSGESNNGKIHSNSFPG</sequence>
<dbReference type="PROSITE" id="PS51285">
    <property type="entry name" value="AGC_KINASE_CTER"/>
    <property type="match status" value="1"/>
</dbReference>
<proteinExistence type="predicted"/>
<dbReference type="PANTHER" id="PTHR24351">
    <property type="entry name" value="RIBOSOMAL PROTEIN S6 KINASE"/>
    <property type="match status" value="1"/>
</dbReference>